<keyword evidence="2" id="KW-0813">Transport</keyword>
<feature type="transmembrane region" description="Helical" evidence="7">
    <location>
        <begin position="38"/>
        <end position="57"/>
    </location>
</feature>
<accession>A0A315Y7D3</accession>
<evidence type="ECO:0000256" key="5">
    <source>
        <dbReference type="ARBA" id="ARBA00022989"/>
    </source>
</evidence>
<dbReference type="GO" id="GO:0005886">
    <property type="term" value="C:plasma membrane"/>
    <property type="evidence" value="ECO:0007669"/>
    <property type="project" value="TreeGrafter"/>
</dbReference>
<sequence length="210" mass="23106">MNDRKKAMFGGVLGDNIVLSGLMVISPVIICGDTLKNAVALIYAFSAITFLSVLISSFVPKKLPYTVKVIIYALISALVYIPVKLAAQEFYPESIERIGIYYPLLAVNSLIVFQTEAKFFRMKKTDMIISLISCIAGFDIVMLITGFLRELFAYGTINSRIVDVNTLIGGLSQPFGGFIFLGLMCGVYRFIRGLVSNNNNVRSDADVSDK</sequence>
<dbReference type="InterPro" id="IPR003667">
    <property type="entry name" value="NqrDE/RnfAE"/>
</dbReference>
<gene>
    <name evidence="8" type="ORF">IE37_00259</name>
</gene>
<reference evidence="8 9" key="1">
    <citation type="submission" date="2018-05" db="EMBL/GenBank/DDBJ databases">
        <title>The Hungate 1000. A catalogue of reference genomes from the rumen microbiome.</title>
        <authorList>
            <person name="Kelly W."/>
        </authorList>
    </citation>
    <scope>NUCLEOTIDE SEQUENCE [LARGE SCALE GENOMIC DNA]</scope>
    <source>
        <strain evidence="8 9">SAb67</strain>
    </source>
</reference>
<dbReference type="EMBL" id="QGDI01000001">
    <property type="protein sequence ID" value="PWJ15364.1"/>
    <property type="molecule type" value="Genomic_DNA"/>
</dbReference>
<name>A0A315Y7D3_RUMFL</name>
<feature type="transmembrane region" description="Helical" evidence="7">
    <location>
        <begin position="168"/>
        <end position="191"/>
    </location>
</feature>
<evidence type="ECO:0000256" key="3">
    <source>
        <dbReference type="ARBA" id="ARBA00022692"/>
    </source>
</evidence>
<evidence type="ECO:0000313" key="9">
    <source>
        <dbReference type="Proteomes" id="UP000245720"/>
    </source>
</evidence>
<keyword evidence="3 7" id="KW-0812">Transmembrane</keyword>
<dbReference type="Pfam" id="PF02508">
    <property type="entry name" value="Rnf-Nqr"/>
    <property type="match status" value="1"/>
</dbReference>
<evidence type="ECO:0000256" key="2">
    <source>
        <dbReference type="ARBA" id="ARBA00022448"/>
    </source>
</evidence>
<evidence type="ECO:0000256" key="4">
    <source>
        <dbReference type="ARBA" id="ARBA00022967"/>
    </source>
</evidence>
<evidence type="ECO:0000256" key="7">
    <source>
        <dbReference type="SAM" id="Phobius"/>
    </source>
</evidence>
<evidence type="ECO:0000256" key="6">
    <source>
        <dbReference type="ARBA" id="ARBA00023136"/>
    </source>
</evidence>
<proteinExistence type="predicted"/>
<comment type="subcellular location">
    <subcellularLocation>
        <location evidence="1">Endomembrane system</location>
        <topology evidence="1">Multi-pass membrane protein</topology>
    </subcellularLocation>
</comment>
<evidence type="ECO:0000313" key="8">
    <source>
        <dbReference type="EMBL" id="PWJ15364.1"/>
    </source>
</evidence>
<feature type="transmembrane region" description="Helical" evidence="7">
    <location>
        <begin position="127"/>
        <end position="148"/>
    </location>
</feature>
<protein>
    <submittedName>
        <fullName evidence="8">Electron transport complex protein RnfE</fullName>
    </submittedName>
</protein>
<keyword evidence="6 7" id="KW-0472">Membrane</keyword>
<comment type="caution">
    <text evidence="8">The sequence shown here is derived from an EMBL/GenBank/DDBJ whole genome shotgun (WGS) entry which is preliminary data.</text>
</comment>
<dbReference type="PANTHER" id="PTHR30586">
    <property type="entry name" value="ELECTRON TRANSPORT COMPLEX PROTEIN RNFE"/>
    <property type="match status" value="1"/>
</dbReference>
<evidence type="ECO:0000256" key="1">
    <source>
        <dbReference type="ARBA" id="ARBA00004127"/>
    </source>
</evidence>
<feature type="transmembrane region" description="Helical" evidence="7">
    <location>
        <begin position="99"/>
        <end position="115"/>
    </location>
</feature>
<dbReference type="Proteomes" id="UP000245720">
    <property type="component" value="Unassembled WGS sequence"/>
</dbReference>
<dbReference type="PIRSF" id="PIRSF006102">
    <property type="entry name" value="NQR_DE"/>
    <property type="match status" value="1"/>
</dbReference>
<dbReference type="PANTHER" id="PTHR30586:SF0">
    <property type="entry name" value="ION-TRANSLOCATING OXIDOREDUCTASE COMPLEX SUBUNIT E"/>
    <property type="match status" value="1"/>
</dbReference>
<keyword evidence="5 7" id="KW-1133">Transmembrane helix</keyword>
<feature type="transmembrane region" description="Helical" evidence="7">
    <location>
        <begin position="12"/>
        <end position="32"/>
    </location>
</feature>
<organism evidence="8 9">
    <name type="scientific">Ruminococcus flavefaciens</name>
    <dbReference type="NCBI Taxonomy" id="1265"/>
    <lineage>
        <taxon>Bacteria</taxon>
        <taxon>Bacillati</taxon>
        <taxon>Bacillota</taxon>
        <taxon>Clostridia</taxon>
        <taxon>Eubacteriales</taxon>
        <taxon>Oscillospiraceae</taxon>
        <taxon>Ruminococcus</taxon>
    </lineage>
</organism>
<dbReference type="AlphaFoldDB" id="A0A315Y7D3"/>
<dbReference type="OrthoDB" id="1860355at2"/>
<keyword evidence="4" id="KW-1278">Translocase</keyword>
<dbReference type="GO" id="GO:0012505">
    <property type="term" value="C:endomembrane system"/>
    <property type="evidence" value="ECO:0007669"/>
    <property type="project" value="UniProtKB-SubCell"/>
</dbReference>
<dbReference type="STRING" id="1265.SAMN02910280_0913"/>
<feature type="transmembrane region" description="Helical" evidence="7">
    <location>
        <begin position="69"/>
        <end position="87"/>
    </location>
</feature>
<dbReference type="RefSeq" id="WP_109725167.1">
    <property type="nucleotide sequence ID" value="NZ_CACYST010000016.1"/>
</dbReference>